<protein>
    <recommendedName>
        <fullName evidence="3">FYVE-type domain-containing protein</fullName>
    </recommendedName>
</protein>
<accession>A0A061DEY8</accession>
<evidence type="ECO:0008006" key="3">
    <source>
        <dbReference type="Google" id="ProtNLM"/>
    </source>
</evidence>
<proteinExistence type="predicted"/>
<keyword evidence="2" id="KW-1185">Reference proteome</keyword>
<evidence type="ECO:0000313" key="2">
    <source>
        <dbReference type="Proteomes" id="UP000033188"/>
    </source>
</evidence>
<dbReference type="OrthoDB" id="361370at2759"/>
<dbReference type="GeneID" id="24566646"/>
<dbReference type="InterPro" id="IPR013083">
    <property type="entry name" value="Znf_RING/FYVE/PHD"/>
</dbReference>
<dbReference type="SUPFAM" id="SSF57903">
    <property type="entry name" value="FYVE/PHD zinc finger"/>
    <property type="match status" value="1"/>
</dbReference>
<dbReference type="InterPro" id="IPR011011">
    <property type="entry name" value="Znf_FYVE_PHD"/>
</dbReference>
<dbReference type="Proteomes" id="UP000033188">
    <property type="component" value="Chromosome 5"/>
</dbReference>
<dbReference type="VEuPathDB" id="PiroplasmaDB:BBBOND_0405890"/>
<name>A0A061DEY8_BABBI</name>
<evidence type="ECO:0000313" key="1">
    <source>
        <dbReference type="EMBL" id="CDR98105.1"/>
    </source>
</evidence>
<dbReference type="Gene3D" id="3.30.40.10">
    <property type="entry name" value="Zinc/RING finger domain, C3HC4 (zinc finger)"/>
    <property type="match status" value="1"/>
</dbReference>
<reference evidence="2" key="1">
    <citation type="journal article" date="2014" name="Nucleic Acids Res.">
        <title>The evolutionary dynamics of variant antigen genes in Babesia reveal a history of genomic innovation underlying host-parasite interaction.</title>
        <authorList>
            <person name="Jackson A.P."/>
            <person name="Otto T.D."/>
            <person name="Darby A."/>
            <person name="Ramaprasad A."/>
            <person name="Xia D."/>
            <person name="Echaide I.E."/>
            <person name="Farber M."/>
            <person name="Gahlot S."/>
            <person name="Gamble J."/>
            <person name="Gupta D."/>
            <person name="Gupta Y."/>
            <person name="Jackson L."/>
            <person name="Malandrin L."/>
            <person name="Malas T.B."/>
            <person name="Moussa E."/>
            <person name="Nair M."/>
            <person name="Reid A.J."/>
            <person name="Sanders M."/>
            <person name="Sharma J."/>
            <person name="Tracey A."/>
            <person name="Quail M.A."/>
            <person name="Weir W."/>
            <person name="Wastling J.M."/>
            <person name="Hall N."/>
            <person name="Willadsen P."/>
            <person name="Lingelbach K."/>
            <person name="Shiels B."/>
            <person name="Tait A."/>
            <person name="Berriman M."/>
            <person name="Allred D.R."/>
            <person name="Pain A."/>
        </authorList>
    </citation>
    <scope>NUCLEOTIDE SEQUENCE [LARGE SCALE GENOMIC DNA]</scope>
    <source>
        <strain evidence="2">Bond</strain>
    </source>
</reference>
<dbReference type="KEGG" id="bbig:BBBOND_0405890"/>
<gene>
    <name evidence="1" type="ORF">BBBOND_0405890</name>
</gene>
<organism evidence="1 2">
    <name type="scientific">Babesia bigemina</name>
    <dbReference type="NCBI Taxonomy" id="5866"/>
    <lineage>
        <taxon>Eukaryota</taxon>
        <taxon>Sar</taxon>
        <taxon>Alveolata</taxon>
        <taxon>Apicomplexa</taxon>
        <taxon>Aconoidasida</taxon>
        <taxon>Piroplasmida</taxon>
        <taxon>Babesiidae</taxon>
        <taxon>Babesia</taxon>
    </lineage>
</organism>
<dbReference type="EMBL" id="LK391711">
    <property type="protein sequence ID" value="CDR98105.1"/>
    <property type="molecule type" value="Genomic_DNA"/>
</dbReference>
<dbReference type="OMA" id="IMLCENN"/>
<sequence>MLKYVIFDNLTDEFVYLRASQRARSPPRKQRVKRAIQQRKYEDVRSLLRLVAISESASTCAVCNASFPLSSDATSHFACQLCNETCCINCKRDVLLQGTEHEAPLDAIMCKFCSEYVMKLQSSVTQQPVEETFRRLINSFTYTLQLYKNIDASLLQLQGYTKLCALHQRLKEPLPDGTKEKIHKLIDGVLSQRKEIDGIKNGVDRHSLERTTTNLQQSRASRVHAGIKRSLLALSRGVLYKTVPRISEVVGNLMQYD</sequence>
<dbReference type="RefSeq" id="XP_012770291.1">
    <property type="nucleotide sequence ID" value="XM_012914837.1"/>
</dbReference>
<dbReference type="AlphaFoldDB" id="A0A061DEY8"/>